<keyword evidence="5" id="KW-0863">Zinc-finger</keyword>
<dbReference type="GO" id="GO:0005634">
    <property type="term" value="C:nucleus"/>
    <property type="evidence" value="ECO:0007669"/>
    <property type="project" value="UniProtKB-SubCell"/>
</dbReference>
<proteinExistence type="inferred from homology"/>
<dbReference type="Gene3D" id="4.10.320.30">
    <property type="match status" value="4"/>
</dbReference>
<feature type="region of interest" description="Disordered" evidence="10">
    <location>
        <begin position="811"/>
        <end position="891"/>
    </location>
</feature>
<keyword evidence="9" id="KW-0539">Nucleus</keyword>
<evidence type="ECO:0000256" key="8">
    <source>
        <dbReference type="ARBA" id="ARBA00023163"/>
    </source>
</evidence>
<evidence type="ECO:0000256" key="9">
    <source>
        <dbReference type="ARBA" id="ARBA00023242"/>
    </source>
</evidence>
<dbReference type="GO" id="GO:0008270">
    <property type="term" value="F:zinc ion binding"/>
    <property type="evidence" value="ECO:0007669"/>
    <property type="project" value="UniProtKB-KW"/>
</dbReference>
<evidence type="ECO:0000256" key="7">
    <source>
        <dbReference type="ARBA" id="ARBA00023015"/>
    </source>
</evidence>
<dbReference type="GO" id="GO:0007399">
    <property type="term" value="P:nervous system development"/>
    <property type="evidence" value="ECO:0007669"/>
    <property type="project" value="UniProtKB-KW"/>
</dbReference>
<evidence type="ECO:0000256" key="2">
    <source>
        <dbReference type="ARBA" id="ARBA00010194"/>
    </source>
</evidence>
<dbReference type="InterPro" id="IPR036060">
    <property type="entry name" value="Znf_C2H2C_sf"/>
</dbReference>
<dbReference type="PANTHER" id="PTHR10816:SF15">
    <property type="entry name" value="MYELIN TRANSCRIPTION FACTOR 1-LIKE PROTEIN"/>
    <property type="match status" value="1"/>
</dbReference>
<feature type="compositionally biased region" description="Polar residues" evidence="10">
    <location>
        <begin position="14"/>
        <end position="32"/>
    </location>
</feature>
<comment type="similarity">
    <text evidence="2">Belongs to the MYT1 family.</text>
</comment>
<evidence type="ECO:0000313" key="12">
    <source>
        <dbReference type="WBParaSite" id="PSAMB.scaffold519size48217.g6531.t1"/>
    </source>
</evidence>
<dbReference type="WBParaSite" id="PSAMB.scaffold519size48217.g6531.t1">
    <property type="protein sequence ID" value="PSAMB.scaffold519size48217.g6531.t1"/>
    <property type="gene ID" value="PSAMB.scaffold519size48217.g6531"/>
</dbReference>
<dbReference type="PANTHER" id="PTHR10816">
    <property type="entry name" value="MYELIN TRANSCRIPTION FACTOR 1-RELATED"/>
    <property type="match status" value="1"/>
</dbReference>
<comment type="subcellular location">
    <subcellularLocation>
        <location evidence="1">Nucleus</location>
    </subcellularLocation>
</comment>
<evidence type="ECO:0000256" key="3">
    <source>
        <dbReference type="ARBA" id="ARBA00022723"/>
    </source>
</evidence>
<sequence length="891" mass="93696">MSETAEMCADRPQSAPQSQLEQTAPDSSTVTVDESAVPPPAKRTNDEALNGDGVSPPPTKRRRKPDAKTIVRVTQQVVDDGIDTDAIMGFASDEPLSPIDSSAPQPPITHQQSLISSDTCDLSDGDEKLAASPNSNATNECYSPTTMMTEAMANGLRGITEQLLSSTATLNDNRFQMPAPKHPAKHPTVQRLRTEGGKLQCPSPGCDGSGHQTGLYTHHRSLSGCPRRPDKTTIEMLSLHQDTVLRCTTPGCTGKGHVNSNRTTHRSLSGCPIAFQQKLMRKKSSASGDSVDHTGSSESPSATPSVASSAANSPAPPATVPSAKRDSITSGSPLSMTSSDMHARYLPTGLPTMVPTSAADPMGLLRGLPHDAFLAAFGGAPNFFEIAARASCNPNMSLFHGLSDSVKFDKKANTVRSSAGKVSKTPKAMKASYEAPAPAAKSTVVETKQVRPLPMYSPSPSTPSEAVVDDNVLDLSVKKEKTELESEAAVKDTSAEVAEHFKKAGVYDDTRTISSNLGAAVGWLTPDHNGNGNPLSVYPHSQRTPPSADARCPTEGCDGSGHITGNYSSHRSLSGCPRTTQRKRPKDESELLKCPVIGCDGSGHITGKYLSHRSASGCPLASRRMRAQMGAAQKLFSDLDPSGNGNGNAASPESVLSHHGSSNSEIPPQSPMNGRPSLETDSFSNMWQKMLAEQHKTQMAKQEMAMFESLFGPQAINVMPQHCQSMNSPLAMQHLANLNNFIAAAAHMKQQAGMTGGKAPAVSSPSHFLNNTHLLAPTTVLPPEIRSQLLLQPIPSVDAMGRYPLKLADDSAAASPTSGHDQSTVAGASSTSDEDNDVISGDEMHASPHGGDASNQDTSPSSVISEGAESSDAGSIRPVAVGHSNGQALMV</sequence>
<feature type="compositionally biased region" description="Polar residues" evidence="10">
    <location>
        <begin position="563"/>
        <end position="572"/>
    </location>
</feature>
<keyword evidence="11" id="KW-1185">Reference proteome</keyword>
<feature type="region of interest" description="Disordered" evidence="10">
    <location>
        <begin position="91"/>
        <end position="142"/>
    </location>
</feature>
<feature type="compositionally biased region" description="Polar residues" evidence="10">
    <location>
        <begin position="132"/>
        <end position="142"/>
    </location>
</feature>
<feature type="compositionally biased region" description="Polar residues" evidence="10">
    <location>
        <begin position="328"/>
        <end position="340"/>
    </location>
</feature>
<feature type="compositionally biased region" description="Polar residues" evidence="10">
    <location>
        <begin position="814"/>
        <end position="831"/>
    </location>
</feature>
<keyword evidence="8" id="KW-0804">Transcription</keyword>
<name>A0A914WTI6_9BILA</name>
<feature type="region of interest" description="Disordered" evidence="10">
    <location>
        <begin position="280"/>
        <end position="340"/>
    </location>
</feature>
<feature type="region of interest" description="Disordered" evidence="10">
    <location>
        <begin position="636"/>
        <end position="680"/>
    </location>
</feature>
<dbReference type="GO" id="GO:0000978">
    <property type="term" value="F:RNA polymerase II cis-regulatory region sequence-specific DNA binding"/>
    <property type="evidence" value="ECO:0007669"/>
    <property type="project" value="TreeGrafter"/>
</dbReference>
<evidence type="ECO:0000313" key="11">
    <source>
        <dbReference type="Proteomes" id="UP000887566"/>
    </source>
</evidence>
<accession>A0A914WTI6</accession>
<evidence type="ECO:0000256" key="6">
    <source>
        <dbReference type="ARBA" id="ARBA00022833"/>
    </source>
</evidence>
<keyword evidence="3" id="KW-0479">Metal-binding</keyword>
<dbReference type="AlphaFoldDB" id="A0A914WTI6"/>
<feature type="region of interest" description="Disordered" evidence="10">
    <location>
        <begin position="563"/>
        <end position="588"/>
    </location>
</feature>
<dbReference type="InterPro" id="IPR002515">
    <property type="entry name" value="Znf_C2H2C"/>
</dbReference>
<keyword evidence="7" id="KW-0805">Transcription regulation</keyword>
<dbReference type="Pfam" id="PF01530">
    <property type="entry name" value="zf-C2HC"/>
    <property type="match status" value="4"/>
</dbReference>
<dbReference type="FunFam" id="4.10.320.30:FF:000001">
    <property type="entry name" value="Myelin transcription factor 1-like, a"/>
    <property type="match status" value="4"/>
</dbReference>
<evidence type="ECO:0000256" key="5">
    <source>
        <dbReference type="ARBA" id="ARBA00022771"/>
    </source>
</evidence>
<dbReference type="SUPFAM" id="SSF103637">
    <property type="entry name" value="CCHHC domain"/>
    <property type="match status" value="4"/>
</dbReference>
<feature type="compositionally biased region" description="Low complexity" evidence="10">
    <location>
        <begin position="296"/>
        <end position="313"/>
    </location>
</feature>
<feature type="region of interest" description="Disordered" evidence="10">
    <location>
        <begin position="1"/>
        <end position="68"/>
    </location>
</feature>
<dbReference type="GO" id="GO:0000981">
    <property type="term" value="F:DNA-binding transcription factor activity, RNA polymerase II-specific"/>
    <property type="evidence" value="ECO:0007669"/>
    <property type="project" value="TreeGrafter"/>
</dbReference>
<keyword evidence="4" id="KW-0677">Repeat</keyword>
<protein>
    <submittedName>
        <fullName evidence="12">Uncharacterized protein</fullName>
    </submittedName>
</protein>
<evidence type="ECO:0000256" key="1">
    <source>
        <dbReference type="ARBA" id="ARBA00004123"/>
    </source>
</evidence>
<feature type="compositionally biased region" description="Polar residues" evidence="10">
    <location>
        <begin position="99"/>
        <end position="120"/>
    </location>
</feature>
<keyword evidence="6" id="KW-0862">Zinc</keyword>
<feature type="compositionally biased region" description="Polar residues" evidence="10">
    <location>
        <begin position="853"/>
        <end position="864"/>
    </location>
</feature>
<evidence type="ECO:0000256" key="4">
    <source>
        <dbReference type="ARBA" id="ARBA00022737"/>
    </source>
</evidence>
<evidence type="ECO:0000256" key="10">
    <source>
        <dbReference type="SAM" id="MobiDB-lite"/>
    </source>
</evidence>
<dbReference type="PROSITE" id="PS51802">
    <property type="entry name" value="ZF_CCHHC"/>
    <property type="match status" value="4"/>
</dbReference>
<dbReference type="Proteomes" id="UP000887566">
    <property type="component" value="Unplaced"/>
</dbReference>
<organism evidence="11 12">
    <name type="scientific">Plectus sambesii</name>
    <dbReference type="NCBI Taxonomy" id="2011161"/>
    <lineage>
        <taxon>Eukaryota</taxon>
        <taxon>Metazoa</taxon>
        <taxon>Ecdysozoa</taxon>
        <taxon>Nematoda</taxon>
        <taxon>Chromadorea</taxon>
        <taxon>Plectida</taxon>
        <taxon>Plectina</taxon>
        <taxon>Plectoidea</taxon>
        <taxon>Plectidae</taxon>
        <taxon>Plectus</taxon>
    </lineage>
</organism>
<reference evidence="12" key="1">
    <citation type="submission" date="2022-11" db="UniProtKB">
        <authorList>
            <consortium name="WormBaseParasite"/>
        </authorList>
    </citation>
    <scope>IDENTIFICATION</scope>
</reference>